<feature type="compositionally biased region" description="Low complexity" evidence="1">
    <location>
        <begin position="1"/>
        <end position="14"/>
    </location>
</feature>
<feature type="compositionally biased region" description="Basic residues" evidence="1">
    <location>
        <begin position="15"/>
        <end position="25"/>
    </location>
</feature>
<protein>
    <submittedName>
        <fullName evidence="2">Uncharacterized protein</fullName>
    </submittedName>
</protein>
<name>A0AB34J084_PRYPA</name>
<accession>A0AB34J084</accession>
<organism evidence="2 3">
    <name type="scientific">Prymnesium parvum</name>
    <name type="common">Toxic golden alga</name>
    <dbReference type="NCBI Taxonomy" id="97485"/>
    <lineage>
        <taxon>Eukaryota</taxon>
        <taxon>Haptista</taxon>
        <taxon>Haptophyta</taxon>
        <taxon>Prymnesiophyceae</taxon>
        <taxon>Prymnesiales</taxon>
        <taxon>Prymnesiaceae</taxon>
        <taxon>Prymnesium</taxon>
    </lineage>
</organism>
<reference evidence="2 3" key="1">
    <citation type="journal article" date="2024" name="Science">
        <title>Giant polyketide synthase enzymes in the biosynthesis of giant marine polyether toxins.</title>
        <authorList>
            <person name="Fallon T.R."/>
            <person name="Shende V.V."/>
            <person name="Wierzbicki I.H."/>
            <person name="Pendleton A.L."/>
            <person name="Watervoot N.F."/>
            <person name="Auber R.P."/>
            <person name="Gonzalez D.J."/>
            <person name="Wisecaver J.H."/>
            <person name="Moore B.S."/>
        </authorList>
    </citation>
    <scope>NUCLEOTIDE SEQUENCE [LARGE SCALE GENOMIC DNA]</scope>
    <source>
        <strain evidence="2 3">12B1</strain>
    </source>
</reference>
<sequence>MGITLPRPGAPGSRSGRRGTRRRRSGLAQTALPGCTELARVGTRQQGSEHGSQIAHPLMPRLWGALEQSPWGRVALQAVAQLSGVHRRGLPHRDPRLHHVLPRDLGASICTDVHARLRHRLRAQQRRRAYPTAGGRIAGRQSSRRRNCCRRSRPCEQRGR</sequence>
<feature type="region of interest" description="Disordered" evidence="1">
    <location>
        <begin position="125"/>
        <end position="160"/>
    </location>
</feature>
<comment type="caution">
    <text evidence="2">The sequence shown here is derived from an EMBL/GenBank/DDBJ whole genome shotgun (WGS) entry which is preliminary data.</text>
</comment>
<evidence type="ECO:0000313" key="2">
    <source>
        <dbReference type="EMBL" id="KAL1510827.1"/>
    </source>
</evidence>
<feature type="compositionally biased region" description="Basic residues" evidence="1">
    <location>
        <begin position="142"/>
        <end position="152"/>
    </location>
</feature>
<feature type="region of interest" description="Disordered" evidence="1">
    <location>
        <begin position="1"/>
        <end position="27"/>
    </location>
</feature>
<keyword evidence="3" id="KW-1185">Reference proteome</keyword>
<dbReference type="AlphaFoldDB" id="A0AB34J084"/>
<evidence type="ECO:0000313" key="3">
    <source>
        <dbReference type="Proteomes" id="UP001515480"/>
    </source>
</evidence>
<dbReference type="EMBL" id="JBGBPQ010000015">
    <property type="protein sequence ID" value="KAL1510827.1"/>
    <property type="molecule type" value="Genomic_DNA"/>
</dbReference>
<evidence type="ECO:0000256" key="1">
    <source>
        <dbReference type="SAM" id="MobiDB-lite"/>
    </source>
</evidence>
<proteinExistence type="predicted"/>
<gene>
    <name evidence="2" type="ORF">AB1Y20_007110</name>
</gene>
<dbReference type="Proteomes" id="UP001515480">
    <property type="component" value="Unassembled WGS sequence"/>
</dbReference>